<protein>
    <submittedName>
        <fullName evidence="1">Uncharacterized protein</fullName>
    </submittedName>
</protein>
<keyword evidence="2" id="KW-1185">Reference proteome</keyword>
<name>A0A1V9YTU5_ACHHY</name>
<proteinExistence type="predicted"/>
<dbReference type="OrthoDB" id="77348at2759"/>
<reference evidence="1 2" key="1">
    <citation type="journal article" date="2014" name="Genome Biol. Evol.">
        <title>The secreted proteins of Achlya hypogyna and Thraustotheca clavata identify the ancestral oomycete secretome and reveal gene acquisitions by horizontal gene transfer.</title>
        <authorList>
            <person name="Misner I."/>
            <person name="Blouin N."/>
            <person name="Leonard G."/>
            <person name="Richards T.A."/>
            <person name="Lane C.E."/>
        </authorList>
    </citation>
    <scope>NUCLEOTIDE SEQUENCE [LARGE SCALE GENOMIC DNA]</scope>
    <source>
        <strain evidence="1 2">ATCC 48635</strain>
    </source>
</reference>
<dbReference type="Proteomes" id="UP000243579">
    <property type="component" value="Unassembled WGS sequence"/>
</dbReference>
<feature type="non-terminal residue" evidence="1">
    <location>
        <position position="416"/>
    </location>
</feature>
<accession>A0A1V9YTU5</accession>
<organism evidence="1 2">
    <name type="scientific">Achlya hypogyna</name>
    <name type="common">Oomycete</name>
    <name type="synonym">Protoachlya hypogyna</name>
    <dbReference type="NCBI Taxonomy" id="1202772"/>
    <lineage>
        <taxon>Eukaryota</taxon>
        <taxon>Sar</taxon>
        <taxon>Stramenopiles</taxon>
        <taxon>Oomycota</taxon>
        <taxon>Saprolegniomycetes</taxon>
        <taxon>Saprolegniales</taxon>
        <taxon>Achlyaceae</taxon>
        <taxon>Achlya</taxon>
    </lineage>
</organism>
<dbReference type="AlphaFoldDB" id="A0A1V9YTU5"/>
<evidence type="ECO:0000313" key="1">
    <source>
        <dbReference type="EMBL" id="OQR89219.1"/>
    </source>
</evidence>
<dbReference type="EMBL" id="JNBR01000886">
    <property type="protein sequence ID" value="OQR89219.1"/>
    <property type="molecule type" value="Genomic_DNA"/>
</dbReference>
<sequence length="416" mass="45473">MEGNVGPDDKVAPTMGRAVPRPSRASSLLLDRLQTRKYFLMAGFFCSCIWNLAAPLKAWALSRYGFVSTADTTILNLDWNTVLNGRFVTQLYKDAGIELSGPLPATRFINVFIDFIVVPRSEAMWAASLVNVSKDVFQMDLDGRCLRHALDGPAQLAQFTTDLAAYSATGYPLWGTEIIPAYVPPVGGFVQLHEISEAMLCLKGIPLETYVNMQFVSPLKPYTNPDDEAAMAMWRAKLFTNLSWCLARRAALLAEAATPEDGLVTLAKELAARFNAGLLNIAGNQQLYSPTTFLDGFVDLSGLKSGSVTYQLSGRDPSALLFAGSGYLDSMMNPRETAWWCTIQYVDPATNAKNATKCFETHATTLPAFFLGKYVLNGAGSRYVDSVDFAKGATTGAITPYTYTNRKQAALADIEY</sequence>
<evidence type="ECO:0000313" key="2">
    <source>
        <dbReference type="Proteomes" id="UP000243579"/>
    </source>
</evidence>
<comment type="caution">
    <text evidence="1">The sequence shown here is derived from an EMBL/GenBank/DDBJ whole genome shotgun (WGS) entry which is preliminary data.</text>
</comment>
<gene>
    <name evidence="1" type="ORF">ACHHYP_06410</name>
</gene>